<reference evidence="2 3" key="1">
    <citation type="submission" date="2024-02" db="EMBL/GenBank/DDBJ databases">
        <title>De novo assembly and annotation of 12 fungi associated with fruit tree decline syndrome in Ontario, Canada.</title>
        <authorList>
            <person name="Sulman M."/>
            <person name="Ellouze W."/>
            <person name="Ilyukhin E."/>
        </authorList>
    </citation>
    <scope>NUCLEOTIDE SEQUENCE [LARGE SCALE GENOMIC DNA]</scope>
    <source>
        <strain evidence="2 3">M169</strain>
    </source>
</reference>
<keyword evidence="3" id="KW-1185">Reference proteome</keyword>
<feature type="compositionally biased region" description="Low complexity" evidence="1">
    <location>
        <begin position="98"/>
        <end position="110"/>
    </location>
</feature>
<evidence type="ECO:0000256" key="1">
    <source>
        <dbReference type="SAM" id="MobiDB-lite"/>
    </source>
</evidence>
<dbReference type="Proteomes" id="UP001430848">
    <property type="component" value="Unassembled WGS sequence"/>
</dbReference>
<accession>A0ABR1NT72</accession>
<feature type="compositionally biased region" description="Low complexity" evidence="1">
    <location>
        <begin position="55"/>
        <end position="68"/>
    </location>
</feature>
<name>A0ABR1NT72_DIAER</name>
<proteinExistence type="predicted"/>
<comment type="caution">
    <text evidence="2">The sequence shown here is derived from an EMBL/GenBank/DDBJ whole genome shotgun (WGS) entry which is preliminary data.</text>
</comment>
<evidence type="ECO:0000313" key="2">
    <source>
        <dbReference type="EMBL" id="KAK7714492.1"/>
    </source>
</evidence>
<organism evidence="2 3">
    <name type="scientific">Diaporthe eres</name>
    <name type="common">Phomopsis oblonga</name>
    <dbReference type="NCBI Taxonomy" id="83184"/>
    <lineage>
        <taxon>Eukaryota</taxon>
        <taxon>Fungi</taxon>
        <taxon>Dikarya</taxon>
        <taxon>Ascomycota</taxon>
        <taxon>Pezizomycotina</taxon>
        <taxon>Sordariomycetes</taxon>
        <taxon>Sordariomycetidae</taxon>
        <taxon>Diaporthales</taxon>
        <taxon>Diaporthaceae</taxon>
        <taxon>Diaporthe</taxon>
        <taxon>Diaporthe eres species complex</taxon>
    </lineage>
</organism>
<evidence type="ECO:0000313" key="3">
    <source>
        <dbReference type="Proteomes" id="UP001430848"/>
    </source>
</evidence>
<sequence>MFPHRIYLSNTGKHGDLQFLKGFTRLETMCHQITYTLPCEHTRTDIVYCADAPAESSKSSSSGGSSSKSSKKDSSSKKHHSHSSSSKGKDKEKKHGSSSKSSSSSSSHSSSSRRKPCRNLTAQSIAYPMPPSFEGSPATAAGSPLLPKCPLPNCPFEQRNRCWNCCWCGKSFNEYGRCSCIMIVDGNKVWCEHICCETCTPAGPM</sequence>
<protein>
    <submittedName>
        <fullName evidence="2">Uncharacterized protein</fullName>
    </submittedName>
</protein>
<dbReference type="EMBL" id="JAKNSF020000117">
    <property type="protein sequence ID" value="KAK7714492.1"/>
    <property type="molecule type" value="Genomic_DNA"/>
</dbReference>
<gene>
    <name evidence="2" type="ORF">SLS63_011744</name>
</gene>
<feature type="region of interest" description="Disordered" evidence="1">
    <location>
        <begin position="54"/>
        <end position="116"/>
    </location>
</feature>